<dbReference type="AlphaFoldDB" id="A0A419A0C9"/>
<dbReference type="Proteomes" id="UP000285530">
    <property type="component" value="Unassembled WGS sequence"/>
</dbReference>
<gene>
    <name evidence="1" type="ORF">D3P06_03930</name>
</gene>
<proteinExistence type="predicted"/>
<organism evidence="1 2">
    <name type="scientific">Paracoccus aestuarii</name>
    <dbReference type="NCBI Taxonomy" id="453842"/>
    <lineage>
        <taxon>Bacteria</taxon>
        <taxon>Pseudomonadati</taxon>
        <taxon>Pseudomonadota</taxon>
        <taxon>Alphaproteobacteria</taxon>
        <taxon>Rhodobacterales</taxon>
        <taxon>Paracoccaceae</taxon>
        <taxon>Paracoccus</taxon>
    </lineage>
</organism>
<reference evidence="1 2" key="1">
    <citation type="submission" date="2018-09" db="EMBL/GenBank/DDBJ databases">
        <title>Paracoccus onubensis nov. sp. a moderate halophilic bacterium isolated from Gruta de las Maravillas (Aracena, Spain).</title>
        <authorList>
            <person name="Jurado V."/>
            <person name="Gutierrez-Patricio S."/>
            <person name="Gonzalez-Pimentel J.L."/>
            <person name="Laiz L."/>
            <person name="Saiz-Jimenez C."/>
        </authorList>
    </citation>
    <scope>NUCLEOTIDE SEQUENCE [LARGE SCALE GENOMIC DNA]</scope>
    <source>
        <strain evidence="1 2">DSM 19484</strain>
    </source>
</reference>
<dbReference type="EMBL" id="QZEV01000010">
    <property type="protein sequence ID" value="RJL06341.1"/>
    <property type="molecule type" value="Genomic_DNA"/>
</dbReference>
<accession>A0A419A0C9</accession>
<protein>
    <submittedName>
        <fullName evidence="1">Uncharacterized protein</fullName>
    </submittedName>
</protein>
<evidence type="ECO:0000313" key="1">
    <source>
        <dbReference type="EMBL" id="RJL06341.1"/>
    </source>
</evidence>
<comment type="caution">
    <text evidence="1">The sequence shown here is derived from an EMBL/GenBank/DDBJ whole genome shotgun (WGS) entry which is preliminary data.</text>
</comment>
<sequence>MRVRSFWTAMPVFFGVIAAPEDLLAEAIILAACTAPIVDIGGYRQPVGDAALAMIMNQLERGHPVPAGTRHPGHLLT</sequence>
<evidence type="ECO:0000313" key="2">
    <source>
        <dbReference type="Proteomes" id="UP000285530"/>
    </source>
</evidence>
<name>A0A419A0C9_9RHOB</name>
<keyword evidence="2" id="KW-1185">Reference proteome</keyword>